<sequence length="78" mass="8660">MPDKAGTAWLAAIVASTDLIATPYQATLAQGAVLRLFALPAFTVKLHWHARYHEEAGNRWLRGVCAHLFRQKMINSAD</sequence>
<name>A0ABQ6A4G3_9PROT</name>
<reference evidence="2" key="1">
    <citation type="journal article" date="2019" name="Int. J. Syst. Evol. Microbiol.">
        <title>The Global Catalogue of Microorganisms (GCM) 10K type strain sequencing project: providing services to taxonomists for standard genome sequencing and annotation.</title>
        <authorList>
            <consortium name="The Broad Institute Genomics Platform"/>
            <consortium name="The Broad Institute Genome Sequencing Center for Infectious Disease"/>
            <person name="Wu L."/>
            <person name="Ma J."/>
        </authorList>
    </citation>
    <scope>NUCLEOTIDE SEQUENCE [LARGE SCALE GENOMIC DNA]</scope>
    <source>
        <strain evidence="2">NBRC 112502</strain>
    </source>
</reference>
<keyword evidence="2" id="KW-1185">Reference proteome</keyword>
<evidence type="ECO:0000313" key="2">
    <source>
        <dbReference type="Proteomes" id="UP001156641"/>
    </source>
</evidence>
<accession>A0ABQ6A4G3</accession>
<dbReference type="Proteomes" id="UP001156641">
    <property type="component" value="Unassembled WGS sequence"/>
</dbReference>
<proteinExistence type="predicted"/>
<dbReference type="EMBL" id="BSOS01000012">
    <property type="protein sequence ID" value="GLR66150.1"/>
    <property type="molecule type" value="Genomic_DNA"/>
</dbReference>
<gene>
    <name evidence="1" type="ORF">GCM10010909_08290</name>
</gene>
<organism evidence="1 2">
    <name type="scientific">Acidocella aquatica</name>
    <dbReference type="NCBI Taxonomy" id="1922313"/>
    <lineage>
        <taxon>Bacteria</taxon>
        <taxon>Pseudomonadati</taxon>
        <taxon>Pseudomonadota</taxon>
        <taxon>Alphaproteobacteria</taxon>
        <taxon>Acetobacterales</taxon>
        <taxon>Acidocellaceae</taxon>
        <taxon>Acidocella</taxon>
    </lineage>
</organism>
<dbReference type="Gene3D" id="3.40.190.10">
    <property type="entry name" value="Periplasmic binding protein-like II"/>
    <property type="match status" value="1"/>
</dbReference>
<dbReference type="RefSeq" id="WP_284256805.1">
    <property type="nucleotide sequence ID" value="NZ_BSOS01000012.1"/>
</dbReference>
<protein>
    <recommendedName>
        <fullName evidence="3">LysR substrate binding domain-containing protein</fullName>
    </recommendedName>
</protein>
<comment type="caution">
    <text evidence="1">The sequence shown here is derived from an EMBL/GenBank/DDBJ whole genome shotgun (WGS) entry which is preliminary data.</text>
</comment>
<evidence type="ECO:0000313" key="1">
    <source>
        <dbReference type="EMBL" id="GLR66150.1"/>
    </source>
</evidence>
<evidence type="ECO:0008006" key="3">
    <source>
        <dbReference type="Google" id="ProtNLM"/>
    </source>
</evidence>